<evidence type="ECO:0000313" key="1">
    <source>
        <dbReference type="EMBL" id="AAQ00224.1"/>
    </source>
</evidence>
<dbReference type="OrthoDB" id="542346at2"/>
<name>Q7VBB8_PROMA</name>
<dbReference type="RefSeq" id="WP_011125331.1">
    <property type="nucleotide sequence ID" value="NC_005042.1"/>
</dbReference>
<accession>Q7VBB8</accession>
<keyword evidence="2" id="KW-1185">Reference proteome</keyword>
<dbReference type="Proteomes" id="UP000001420">
    <property type="component" value="Chromosome"/>
</dbReference>
<dbReference type="AlphaFoldDB" id="Q7VBB8"/>
<evidence type="ECO:0000313" key="2">
    <source>
        <dbReference type="Proteomes" id="UP000001420"/>
    </source>
</evidence>
<protein>
    <submittedName>
        <fullName evidence="1">Uncharacterized protein</fullName>
    </submittedName>
</protein>
<dbReference type="eggNOG" id="ENOG50322TG">
    <property type="taxonomic scope" value="Bacteria"/>
</dbReference>
<dbReference type="STRING" id="167539.Pro_1179"/>
<dbReference type="EMBL" id="AE017126">
    <property type="protein sequence ID" value="AAQ00224.1"/>
    <property type="molecule type" value="Genomic_DNA"/>
</dbReference>
<reference evidence="1 2" key="1">
    <citation type="journal article" date="2003" name="Proc. Natl. Acad. Sci. U.S.A.">
        <title>Genome sequence of the cyanobacterium Prochlorococcus marinus SS120, a nearly minimal oxyphototrophic genome.</title>
        <authorList>
            <person name="Dufresne A."/>
            <person name="Salanoubat M."/>
            <person name="Partensky F."/>
            <person name="Artiguenave F."/>
            <person name="Axmann I.M."/>
            <person name="Barbe V."/>
            <person name="Duprat S."/>
            <person name="Galperin M.Y."/>
            <person name="Koonin E.V."/>
            <person name="Le Gall F."/>
            <person name="Makarova K.S."/>
            <person name="Ostrowski M."/>
            <person name="Oztas S."/>
            <person name="Robert C."/>
            <person name="Rogozin I.B."/>
            <person name="Scanlan D.J."/>
            <person name="Tandeau de Marsac N."/>
            <person name="Weissenbach J."/>
            <person name="Wincker P."/>
            <person name="Wolf Y.I."/>
            <person name="Hess W.R."/>
        </authorList>
    </citation>
    <scope>NUCLEOTIDE SEQUENCE [LARGE SCALE GENOMIC DNA]</scope>
    <source>
        <strain evidence="2">SARG / CCMP1375 / SS120</strain>
    </source>
</reference>
<dbReference type="EnsemblBacteria" id="AAQ00224">
    <property type="protein sequence ID" value="AAQ00224"/>
    <property type="gene ID" value="Pro_1179"/>
</dbReference>
<gene>
    <name evidence="1" type="ordered locus">Pro_1179</name>
</gene>
<sequence>MAKKVEKLTGEELASYLADHRNDFDGNGDALCMAAGYGIERADGTEKCNFSDFVKALATAVDLNDNEDIEE</sequence>
<dbReference type="HOGENOM" id="CLU_2736815_0_0_3"/>
<dbReference type="KEGG" id="pma:Pro_1179"/>
<proteinExistence type="predicted"/>
<organism evidence="1 2">
    <name type="scientific">Prochlorococcus marinus (strain SARG / CCMP1375 / SS120)</name>
    <dbReference type="NCBI Taxonomy" id="167539"/>
    <lineage>
        <taxon>Bacteria</taxon>
        <taxon>Bacillati</taxon>
        <taxon>Cyanobacteriota</taxon>
        <taxon>Cyanophyceae</taxon>
        <taxon>Synechococcales</taxon>
        <taxon>Prochlorococcaceae</taxon>
        <taxon>Prochlorococcus</taxon>
    </lineage>
</organism>
<dbReference type="PATRIC" id="fig|167539.5.peg.1235"/>